<dbReference type="EMBL" id="MBEW02000004">
    <property type="protein sequence ID" value="RDY21780.1"/>
    <property type="molecule type" value="Genomic_DNA"/>
</dbReference>
<evidence type="ECO:0000256" key="6">
    <source>
        <dbReference type="ARBA" id="ARBA00022695"/>
    </source>
</evidence>
<dbReference type="NCBIfam" id="NF003515">
    <property type="entry name" value="PRK05182.2-1"/>
    <property type="match status" value="1"/>
</dbReference>
<feature type="domain" description="DNA-directed RNA polymerase RpoA/D/Rpb3-type" evidence="12">
    <location>
        <begin position="18"/>
        <end position="225"/>
    </location>
</feature>
<dbReference type="SUPFAM" id="SSF56553">
    <property type="entry name" value="Insert subdomain of RNA polymerase alpha subunit"/>
    <property type="match status" value="1"/>
</dbReference>
<dbReference type="STRING" id="1871336.BBG48_02665"/>
<dbReference type="OrthoDB" id="9805706at2"/>
<dbReference type="InterPro" id="IPR011773">
    <property type="entry name" value="DNA-dir_RpoA"/>
</dbReference>
<accession>A0A371IMV6</accession>
<dbReference type="GO" id="GO:0005737">
    <property type="term" value="C:cytoplasm"/>
    <property type="evidence" value="ECO:0007669"/>
    <property type="project" value="UniProtKB-ARBA"/>
</dbReference>
<evidence type="ECO:0000256" key="5">
    <source>
        <dbReference type="ARBA" id="ARBA00022679"/>
    </source>
</evidence>
<dbReference type="GO" id="GO:0003677">
    <property type="term" value="F:DNA binding"/>
    <property type="evidence" value="ECO:0007669"/>
    <property type="project" value="UniProtKB-UniRule"/>
</dbReference>
<dbReference type="EC" id="2.7.7.6" evidence="2 11"/>
<dbReference type="Proteomes" id="UP000319424">
    <property type="component" value="Unassembled WGS sequence"/>
</dbReference>
<dbReference type="GO" id="GO:0003899">
    <property type="term" value="F:DNA-directed RNA polymerase activity"/>
    <property type="evidence" value="ECO:0007669"/>
    <property type="project" value="UniProtKB-UniRule"/>
</dbReference>
<evidence type="ECO:0000313" key="15">
    <source>
        <dbReference type="Proteomes" id="UP000093352"/>
    </source>
</evidence>
<protein>
    <recommendedName>
        <fullName evidence="3 11">DNA-directed RNA polymerase subunit alpha</fullName>
        <shortName evidence="11">RNAP subunit alpha</shortName>
        <ecNumber evidence="2 11">2.7.7.6</ecNumber>
    </recommendedName>
    <alternativeName>
        <fullName evidence="9 11">RNA polymerase subunit alpha</fullName>
    </alternativeName>
    <alternativeName>
        <fullName evidence="8 11">Transcriptase subunit alpha</fullName>
    </alternativeName>
</protein>
<proteinExistence type="inferred from homology"/>
<evidence type="ECO:0000256" key="9">
    <source>
        <dbReference type="ARBA" id="ARBA00033070"/>
    </source>
</evidence>
<reference evidence="13 15" key="1">
    <citation type="journal article" date="2016" name="Genome Announc.">
        <title>Draft Genome Sequence of Criibacterium bergeronii gen. nov., sp. nov., Strain CCRI-22567T, Isolated from a Vaginal Sample from a Woman with Bacterial Vaginosis.</title>
        <authorList>
            <person name="Maheux A.F."/>
            <person name="Berube E."/>
            <person name="Boudreau D.K."/>
            <person name="Raymond F."/>
            <person name="Corbeil J."/>
            <person name="Roy P.H."/>
            <person name="Boissinot M."/>
            <person name="Omar R.F."/>
        </authorList>
    </citation>
    <scope>NUCLEOTIDE SEQUENCE [LARGE SCALE GENOMIC DNA]</scope>
    <source>
        <strain evidence="13 15">CCRI-22567</strain>
    </source>
</reference>
<dbReference type="GO" id="GO:0046983">
    <property type="term" value="F:protein dimerization activity"/>
    <property type="evidence" value="ECO:0007669"/>
    <property type="project" value="InterPro"/>
</dbReference>
<dbReference type="FunFam" id="2.170.120.12:FF:000001">
    <property type="entry name" value="DNA-directed RNA polymerase subunit alpha"/>
    <property type="match status" value="1"/>
</dbReference>
<comment type="function">
    <text evidence="11">DNA-dependent RNA polymerase catalyzes the transcription of DNA into RNA using the four ribonucleoside triphosphates as substrates.</text>
</comment>
<name>A0A371IMV6_9FIRM</name>
<dbReference type="CDD" id="cd06928">
    <property type="entry name" value="RNAP_alpha_NTD"/>
    <property type="match status" value="1"/>
</dbReference>
<dbReference type="NCBIfam" id="TIGR02027">
    <property type="entry name" value="rpoA"/>
    <property type="match status" value="1"/>
</dbReference>
<sequence length="313" mass="34868">MLEIEKPNVEVLTLEEDYGKFVLAPLERGFAMTIGNSLRRTLLSSLPGCAVTAIKIDGVMHEFSAIKGVKEDVVELILTFKELAMKMISGTEAVLKIEAKGAGEITAGDIICPAEVEIVNKDLHIATLDEDADLNIEIYVNKGRGYISADTNKQKGLPLGVLPVDSIYTPIKKVNYTTEKIGVMEDSEIEKLEIEIWTNKAINVKDALSLSSKILVEHLNLFIDMTQSINSMEIMVEKEEDVKGKALEMTIEELDLSVRSYNCLKRAGINTLEQLTEKTEDEMMKVRNLGKKSLEEVTQKLHELGFNLKSSYE</sequence>
<dbReference type="NCBIfam" id="NF003519">
    <property type="entry name" value="PRK05182.2-5"/>
    <property type="match status" value="1"/>
</dbReference>
<dbReference type="Proteomes" id="UP000093352">
    <property type="component" value="Unassembled WGS sequence"/>
</dbReference>
<dbReference type="NCBIfam" id="NF003513">
    <property type="entry name" value="PRK05182.1-2"/>
    <property type="match status" value="1"/>
</dbReference>
<dbReference type="GO" id="GO:0000428">
    <property type="term" value="C:DNA-directed RNA polymerase complex"/>
    <property type="evidence" value="ECO:0007669"/>
    <property type="project" value="UniProtKB-KW"/>
</dbReference>
<dbReference type="GO" id="GO:0006351">
    <property type="term" value="P:DNA-templated transcription"/>
    <property type="evidence" value="ECO:0007669"/>
    <property type="project" value="UniProtKB-UniRule"/>
</dbReference>
<dbReference type="InterPro" id="IPR011262">
    <property type="entry name" value="DNA-dir_RNA_pol_insert"/>
</dbReference>
<keyword evidence="5 11" id="KW-0808">Transferase</keyword>
<dbReference type="SMART" id="SM00662">
    <property type="entry name" value="RPOLD"/>
    <property type="match status" value="1"/>
</dbReference>
<evidence type="ECO:0000256" key="4">
    <source>
        <dbReference type="ARBA" id="ARBA00022478"/>
    </source>
</evidence>
<comment type="similarity">
    <text evidence="1 11">Belongs to the RNA polymerase alpha chain family.</text>
</comment>
<evidence type="ECO:0000256" key="7">
    <source>
        <dbReference type="ARBA" id="ARBA00023163"/>
    </source>
</evidence>
<evidence type="ECO:0000313" key="16">
    <source>
        <dbReference type="Proteomes" id="UP000319424"/>
    </source>
</evidence>
<dbReference type="SUPFAM" id="SSF55257">
    <property type="entry name" value="RBP11-like subunits of RNA polymerase"/>
    <property type="match status" value="1"/>
</dbReference>
<evidence type="ECO:0000256" key="1">
    <source>
        <dbReference type="ARBA" id="ARBA00007123"/>
    </source>
</evidence>
<keyword evidence="7 11" id="KW-0804">Transcription</keyword>
<dbReference type="InterPro" id="IPR036603">
    <property type="entry name" value="RBP11-like"/>
</dbReference>
<dbReference type="Gene3D" id="2.170.120.12">
    <property type="entry name" value="DNA-directed RNA polymerase, insert domain"/>
    <property type="match status" value="1"/>
</dbReference>
<dbReference type="InterPro" id="IPR011260">
    <property type="entry name" value="RNAP_asu_C"/>
</dbReference>
<evidence type="ECO:0000259" key="12">
    <source>
        <dbReference type="SMART" id="SM00662"/>
    </source>
</evidence>
<dbReference type="Pfam" id="PF01193">
    <property type="entry name" value="RNA_pol_L"/>
    <property type="match status" value="1"/>
</dbReference>
<dbReference type="RefSeq" id="WP_068912577.1">
    <property type="nucleotide sequence ID" value="NZ_MBEW02000004.1"/>
</dbReference>
<dbReference type="AlphaFoldDB" id="A0A371IMV6"/>
<dbReference type="Gene3D" id="1.10.150.20">
    <property type="entry name" value="5' to 3' exonuclease, C-terminal subdomain"/>
    <property type="match status" value="1"/>
</dbReference>
<dbReference type="HAMAP" id="MF_00059">
    <property type="entry name" value="RNApol_bact_RpoA"/>
    <property type="match status" value="1"/>
</dbReference>
<dbReference type="Gene3D" id="3.30.1360.10">
    <property type="entry name" value="RNA polymerase, RBP11-like subunit"/>
    <property type="match status" value="1"/>
</dbReference>
<dbReference type="EMBL" id="VJXW01000008">
    <property type="protein sequence ID" value="TRW26003.1"/>
    <property type="molecule type" value="Genomic_DNA"/>
</dbReference>
<evidence type="ECO:0000256" key="3">
    <source>
        <dbReference type="ARBA" id="ARBA00015972"/>
    </source>
</evidence>
<reference evidence="14 16" key="3">
    <citation type="submission" date="2019-07" db="EMBL/GenBank/DDBJ databases">
        <title>Criibacterium bergeronii gen. nov., sp. nov. isolated from human clinical samples.</title>
        <authorList>
            <person name="Maheux A.F."/>
            <person name="Boudreau D.K."/>
            <person name="Berube E."/>
            <person name="Brodeur S."/>
            <person name="Bernard K.A."/>
            <person name="Abed J.Y."/>
            <person name="Ducrey E."/>
            <person name="Guay E.F."/>
            <person name="Raymond F."/>
            <person name="Corbeil J."/>
            <person name="Domingo M.-C."/>
            <person name="Roy P.H."/>
            <person name="Boissinot M."/>
            <person name="Tocheva E.I."/>
            <person name="Omar R.F."/>
        </authorList>
    </citation>
    <scope>NUCLEOTIDE SEQUENCE [LARGE SCALE GENOMIC DNA]</scope>
    <source>
        <strain evidence="14 16">CCRI-24246</strain>
    </source>
</reference>
<evidence type="ECO:0000256" key="11">
    <source>
        <dbReference type="HAMAP-Rule" id="MF_00059"/>
    </source>
</evidence>
<comment type="catalytic activity">
    <reaction evidence="10 11">
        <text>RNA(n) + a ribonucleoside 5'-triphosphate = RNA(n+1) + diphosphate</text>
        <dbReference type="Rhea" id="RHEA:21248"/>
        <dbReference type="Rhea" id="RHEA-COMP:14527"/>
        <dbReference type="Rhea" id="RHEA-COMP:17342"/>
        <dbReference type="ChEBI" id="CHEBI:33019"/>
        <dbReference type="ChEBI" id="CHEBI:61557"/>
        <dbReference type="ChEBI" id="CHEBI:140395"/>
        <dbReference type="EC" id="2.7.7.6"/>
    </reaction>
</comment>
<feature type="region of interest" description="Alpha C-terminal domain (alpha-CTD)" evidence="11">
    <location>
        <begin position="241"/>
        <end position="313"/>
    </location>
</feature>
<comment type="domain">
    <text evidence="11">The N-terminal domain is essential for RNAP assembly and basal transcription, whereas the C-terminal domain is involved in interaction with transcriptional regulators and with upstream promoter elements.</text>
</comment>
<comment type="subunit">
    <text evidence="11">Homodimer. The RNAP catalytic core consists of 2 alpha, 1 beta, 1 beta' and 1 omega subunit. When a sigma factor is associated with the core the holoenzyme is formed, which can initiate transcription.</text>
</comment>
<feature type="region of interest" description="Alpha N-terminal domain (alpha-NTD)" evidence="11">
    <location>
        <begin position="1"/>
        <end position="226"/>
    </location>
</feature>
<evidence type="ECO:0000313" key="14">
    <source>
        <dbReference type="EMBL" id="TRW26003.1"/>
    </source>
</evidence>
<dbReference type="SUPFAM" id="SSF47789">
    <property type="entry name" value="C-terminal domain of RNA polymerase alpha subunit"/>
    <property type="match status" value="1"/>
</dbReference>
<evidence type="ECO:0000256" key="2">
    <source>
        <dbReference type="ARBA" id="ARBA00012418"/>
    </source>
</evidence>
<dbReference type="Pfam" id="PF03118">
    <property type="entry name" value="RNA_pol_A_CTD"/>
    <property type="match status" value="1"/>
</dbReference>
<reference evidence="13" key="2">
    <citation type="submission" date="2018-07" db="EMBL/GenBank/DDBJ databases">
        <authorList>
            <person name="Quirk P.G."/>
            <person name="Krulwich T.A."/>
        </authorList>
    </citation>
    <scope>NUCLEOTIDE SEQUENCE</scope>
    <source>
        <strain evidence="13">CCRI-22567</strain>
    </source>
</reference>
<dbReference type="InterPro" id="IPR011263">
    <property type="entry name" value="DNA-dir_RNA_pol_RpoA/D/Rpb3"/>
</dbReference>
<evidence type="ECO:0000256" key="10">
    <source>
        <dbReference type="ARBA" id="ARBA00048552"/>
    </source>
</evidence>
<evidence type="ECO:0000313" key="13">
    <source>
        <dbReference type="EMBL" id="RDY21780.1"/>
    </source>
</evidence>
<comment type="caution">
    <text evidence="13">The sequence shown here is derived from an EMBL/GenBank/DDBJ whole genome shotgun (WGS) entry which is preliminary data.</text>
</comment>
<dbReference type="InterPro" id="IPR036643">
    <property type="entry name" value="RNApol_insert_sf"/>
</dbReference>
<dbReference type="Pfam" id="PF01000">
    <property type="entry name" value="RNA_pol_A_bac"/>
    <property type="match status" value="1"/>
</dbReference>
<keyword evidence="15" id="KW-1185">Reference proteome</keyword>
<keyword evidence="6 11" id="KW-0548">Nucleotidyltransferase</keyword>
<keyword evidence="4 11" id="KW-0240">DNA-directed RNA polymerase</keyword>
<gene>
    <name evidence="11" type="primary">rpoA</name>
    <name evidence="13" type="ORF">BBG48_002830</name>
    <name evidence="14" type="ORF">FL857_06180</name>
</gene>
<organism evidence="13 15">
    <name type="scientific">Criibacterium bergeronii</name>
    <dbReference type="NCBI Taxonomy" id="1871336"/>
    <lineage>
        <taxon>Bacteria</taxon>
        <taxon>Bacillati</taxon>
        <taxon>Bacillota</taxon>
        <taxon>Clostridia</taxon>
        <taxon>Peptostreptococcales</taxon>
        <taxon>Filifactoraceae</taxon>
        <taxon>Criibacterium</taxon>
    </lineage>
</organism>
<evidence type="ECO:0000256" key="8">
    <source>
        <dbReference type="ARBA" id="ARBA00032524"/>
    </source>
</evidence>